<dbReference type="RefSeq" id="WP_089253737.1">
    <property type="nucleotide sequence ID" value="NZ_FZPH01000014.1"/>
</dbReference>
<dbReference type="Gene3D" id="3.40.50.150">
    <property type="entry name" value="Vaccinia Virus protein VP39"/>
    <property type="match status" value="1"/>
</dbReference>
<accession>A0A239P536</accession>
<dbReference type="SUPFAM" id="SSF53335">
    <property type="entry name" value="S-adenosyl-L-methionine-dependent methyltransferases"/>
    <property type="match status" value="1"/>
</dbReference>
<evidence type="ECO:0000259" key="1">
    <source>
        <dbReference type="Pfam" id="PF08241"/>
    </source>
</evidence>
<dbReference type="Pfam" id="PF08241">
    <property type="entry name" value="Methyltransf_11"/>
    <property type="match status" value="1"/>
</dbReference>
<dbReference type="InterPro" id="IPR050508">
    <property type="entry name" value="Methyltransf_Superfamily"/>
</dbReference>
<keyword evidence="3" id="KW-1185">Reference proteome</keyword>
<evidence type="ECO:0000313" key="3">
    <source>
        <dbReference type="Proteomes" id="UP000198362"/>
    </source>
</evidence>
<proteinExistence type="predicted"/>
<dbReference type="Proteomes" id="UP000198362">
    <property type="component" value="Unassembled WGS sequence"/>
</dbReference>
<dbReference type="OrthoDB" id="189743at2"/>
<reference evidence="2 3" key="1">
    <citation type="submission" date="2017-06" db="EMBL/GenBank/DDBJ databases">
        <authorList>
            <person name="Kim H.J."/>
            <person name="Triplett B.A."/>
        </authorList>
    </citation>
    <scope>NUCLEOTIDE SEQUENCE [LARGE SCALE GENOMIC DNA]</scope>
    <source>
        <strain evidence="2 3">CGMCC 4.5593</strain>
    </source>
</reference>
<dbReference type="EMBL" id="FZPH01000014">
    <property type="protein sequence ID" value="SNT62237.1"/>
    <property type="molecule type" value="Genomic_DNA"/>
</dbReference>
<dbReference type="InterPro" id="IPR013216">
    <property type="entry name" value="Methyltransf_11"/>
</dbReference>
<dbReference type="InterPro" id="IPR029063">
    <property type="entry name" value="SAM-dependent_MTases_sf"/>
</dbReference>
<dbReference type="GO" id="GO:0008757">
    <property type="term" value="F:S-adenosylmethionine-dependent methyltransferase activity"/>
    <property type="evidence" value="ECO:0007669"/>
    <property type="project" value="InterPro"/>
</dbReference>
<dbReference type="CDD" id="cd02440">
    <property type="entry name" value="AdoMet_MTases"/>
    <property type="match status" value="1"/>
</dbReference>
<feature type="domain" description="Methyltransferase type 11" evidence="1">
    <location>
        <begin position="44"/>
        <end position="131"/>
    </location>
</feature>
<keyword evidence="2" id="KW-0808">Transferase</keyword>
<keyword evidence="2" id="KW-0489">Methyltransferase</keyword>
<gene>
    <name evidence="2" type="ORF">SAMN05421812_11419</name>
</gene>
<evidence type="ECO:0000313" key="2">
    <source>
        <dbReference type="EMBL" id="SNT62237.1"/>
    </source>
</evidence>
<dbReference type="GO" id="GO:0032259">
    <property type="term" value="P:methylation"/>
    <property type="evidence" value="ECO:0007669"/>
    <property type="project" value="UniProtKB-KW"/>
</dbReference>
<organism evidence="2 3">
    <name type="scientific">Asanoa hainanensis</name>
    <dbReference type="NCBI Taxonomy" id="560556"/>
    <lineage>
        <taxon>Bacteria</taxon>
        <taxon>Bacillati</taxon>
        <taxon>Actinomycetota</taxon>
        <taxon>Actinomycetes</taxon>
        <taxon>Micromonosporales</taxon>
        <taxon>Micromonosporaceae</taxon>
        <taxon>Asanoa</taxon>
    </lineage>
</organism>
<dbReference type="AlphaFoldDB" id="A0A239P536"/>
<protein>
    <submittedName>
        <fullName evidence="2">Methyltransferase domain-containing protein</fullName>
    </submittedName>
</protein>
<name>A0A239P536_9ACTN</name>
<sequence>MTAPPAYDAYADWYEDYTRVASSYMERIQAHLVDLLGRGDGRCLDLCCGGGGQAATIRGLGWTPVGVDLSQGQLRWAKGRLPVAAADATRLPVRDSSVPAVACVLAHTDLPDYAAVLREAARVLAPGGRFVHAGVHPCFVGAFADRSDADLITINTRYAETARTFDAWAPHGVRARVGAWHVPLADLLNAVADAGLRIDRVAESSPNGIADTFAFRAVKVRSRGTHSWS</sequence>
<dbReference type="PANTHER" id="PTHR42912">
    <property type="entry name" value="METHYLTRANSFERASE"/>
    <property type="match status" value="1"/>
</dbReference>